<dbReference type="AlphaFoldDB" id="A0AAD2CX29"/>
<organism evidence="2 3">
    <name type="scientific">Euplotes crassus</name>
    <dbReference type="NCBI Taxonomy" id="5936"/>
    <lineage>
        <taxon>Eukaryota</taxon>
        <taxon>Sar</taxon>
        <taxon>Alveolata</taxon>
        <taxon>Ciliophora</taxon>
        <taxon>Intramacronucleata</taxon>
        <taxon>Spirotrichea</taxon>
        <taxon>Hypotrichia</taxon>
        <taxon>Euplotida</taxon>
        <taxon>Euplotidae</taxon>
        <taxon>Moneuplotes</taxon>
    </lineage>
</organism>
<reference evidence="2" key="1">
    <citation type="submission" date="2023-07" db="EMBL/GenBank/DDBJ databases">
        <authorList>
            <consortium name="AG Swart"/>
            <person name="Singh M."/>
            <person name="Singh A."/>
            <person name="Seah K."/>
            <person name="Emmerich C."/>
        </authorList>
    </citation>
    <scope>NUCLEOTIDE SEQUENCE</scope>
    <source>
        <strain evidence="2">DP1</strain>
    </source>
</reference>
<evidence type="ECO:0000256" key="1">
    <source>
        <dbReference type="SAM" id="SignalP"/>
    </source>
</evidence>
<dbReference type="EMBL" id="CAMPGE010014998">
    <property type="protein sequence ID" value="CAI2373641.1"/>
    <property type="molecule type" value="Genomic_DNA"/>
</dbReference>
<protein>
    <submittedName>
        <fullName evidence="2">Uncharacterized protein</fullName>
    </submittedName>
</protein>
<keyword evidence="1" id="KW-0732">Signal</keyword>
<keyword evidence="3" id="KW-1185">Reference proteome</keyword>
<name>A0AAD2CX29_EUPCR</name>
<gene>
    <name evidence="2" type="ORF">ECRASSUSDP1_LOCUS14987</name>
</gene>
<comment type="caution">
    <text evidence="2">The sequence shown here is derived from an EMBL/GenBank/DDBJ whole genome shotgun (WGS) entry which is preliminary data.</text>
</comment>
<evidence type="ECO:0000313" key="2">
    <source>
        <dbReference type="EMBL" id="CAI2373641.1"/>
    </source>
</evidence>
<sequence>MRIFVLIFLFVVAFAEKYAIDSSLKCHRCAITEGKKVCSDAFDIDKNNCLVDSFIKIHIISPNDFEPKAIFLKCFY</sequence>
<feature type="chain" id="PRO_5042146491" evidence="1">
    <location>
        <begin position="16"/>
        <end position="76"/>
    </location>
</feature>
<accession>A0AAD2CX29</accession>
<evidence type="ECO:0000313" key="3">
    <source>
        <dbReference type="Proteomes" id="UP001295684"/>
    </source>
</evidence>
<proteinExistence type="predicted"/>
<feature type="signal peptide" evidence="1">
    <location>
        <begin position="1"/>
        <end position="15"/>
    </location>
</feature>
<dbReference type="Proteomes" id="UP001295684">
    <property type="component" value="Unassembled WGS sequence"/>
</dbReference>